<evidence type="ECO:0000313" key="1">
    <source>
        <dbReference type="EMBL" id="OPJ67075.1"/>
    </source>
</evidence>
<name>A0A1V4J4Z6_PATFA</name>
<evidence type="ECO:0000313" key="2">
    <source>
        <dbReference type="Proteomes" id="UP000190648"/>
    </source>
</evidence>
<dbReference type="AlphaFoldDB" id="A0A1V4J4Z6"/>
<gene>
    <name evidence="1" type="ORF">AV530_016994</name>
</gene>
<comment type="caution">
    <text evidence="1">The sequence shown here is derived from an EMBL/GenBank/DDBJ whole genome shotgun (WGS) entry which is preliminary data.</text>
</comment>
<accession>A0A1V4J4Z6</accession>
<sequence>MTSVTPKAKTKSYFSGSLSPGWAWIPAGFLLSSTWAPQCVMDAIEGEQLLVLSSPQPAVRISPALLRRQSGTAPSAATLKMMSLI</sequence>
<organism evidence="1 2">
    <name type="scientific">Patagioenas fasciata monilis</name>
    <dbReference type="NCBI Taxonomy" id="372326"/>
    <lineage>
        <taxon>Eukaryota</taxon>
        <taxon>Metazoa</taxon>
        <taxon>Chordata</taxon>
        <taxon>Craniata</taxon>
        <taxon>Vertebrata</taxon>
        <taxon>Euteleostomi</taxon>
        <taxon>Archelosauria</taxon>
        <taxon>Archosauria</taxon>
        <taxon>Dinosauria</taxon>
        <taxon>Saurischia</taxon>
        <taxon>Theropoda</taxon>
        <taxon>Coelurosauria</taxon>
        <taxon>Aves</taxon>
        <taxon>Neognathae</taxon>
        <taxon>Neoaves</taxon>
        <taxon>Columbimorphae</taxon>
        <taxon>Columbiformes</taxon>
        <taxon>Columbidae</taxon>
        <taxon>Patagioenas</taxon>
    </lineage>
</organism>
<protein>
    <submittedName>
        <fullName evidence="1">Uncharacterized protein</fullName>
    </submittedName>
</protein>
<dbReference type="Proteomes" id="UP000190648">
    <property type="component" value="Unassembled WGS sequence"/>
</dbReference>
<reference evidence="1 2" key="1">
    <citation type="submission" date="2016-02" db="EMBL/GenBank/DDBJ databases">
        <title>Band-tailed pigeon sequencing and assembly.</title>
        <authorList>
            <person name="Soares A.E."/>
            <person name="Novak B.J."/>
            <person name="Rice E.S."/>
            <person name="O'Connell B."/>
            <person name="Chang D."/>
            <person name="Weber S."/>
            <person name="Shapiro B."/>
        </authorList>
    </citation>
    <scope>NUCLEOTIDE SEQUENCE [LARGE SCALE GENOMIC DNA]</scope>
    <source>
        <strain evidence="1">BTP2013</strain>
        <tissue evidence="1">Blood</tissue>
    </source>
</reference>
<proteinExistence type="predicted"/>
<dbReference type="EMBL" id="LSYS01009367">
    <property type="protein sequence ID" value="OPJ67075.1"/>
    <property type="molecule type" value="Genomic_DNA"/>
</dbReference>
<keyword evidence="2" id="KW-1185">Reference proteome</keyword>